<evidence type="ECO:0000313" key="3">
    <source>
        <dbReference type="Proteomes" id="UP000266841"/>
    </source>
</evidence>
<feature type="compositionally biased region" description="Low complexity" evidence="1">
    <location>
        <begin position="647"/>
        <end position="658"/>
    </location>
</feature>
<feature type="compositionally biased region" description="Low complexity" evidence="1">
    <location>
        <begin position="255"/>
        <end position="265"/>
    </location>
</feature>
<feature type="compositionally biased region" description="Polar residues" evidence="1">
    <location>
        <begin position="293"/>
        <end position="302"/>
    </location>
</feature>
<feature type="region of interest" description="Disordered" evidence="1">
    <location>
        <begin position="105"/>
        <end position="221"/>
    </location>
</feature>
<feature type="compositionally biased region" description="Basic residues" evidence="1">
    <location>
        <begin position="631"/>
        <end position="646"/>
    </location>
</feature>
<feature type="compositionally biased region" description="Basic and acidic residues" evidence="1">
    <location>
        <begin position="402"/>
        <end position="421"/>
    </location>
</feature>
<feature type="compositionally biased region" description="Low complexity" evidence="1">
    <location>
        <begin position="367"/>
        <end position="379"/>
    </location>
</feature>
<dbReference type="eggNOG" id="ENOG502TB9H">
    <property type="taxonomic scope" value="Eukaryota"/>
</dbReference>
<feature type="compositionally biased region" description="Basic and acidic residues" evidence="1">
    <location>
        <begin position="431"/>
        <end position="445"/>
    </location>
</feature>
<feature type="compositionally biased region" description="Basic residues" evidence="1">
    <location>
        <begin position="1196"/>
        <end position="1207"/>
    </location>
</feature>
<feature type="compositionally biased region" description="Polar residues" evidence="1">
    <location>
        <begin position="391"/>
        <end position="401"/>
    </location>
</feature>
<feature type="compositionally biased region" description="Basic and acidic residues" evidence="1">
    <location>
        <begin position="595"/>
        <end position="608"/>
    </location>
</feature>
<feature type="compositionally biased region" description="Gly residues" evidence="1">
    <location>
        <begin position="1233"/>
        <end position="1247"/>
    </location>
</feature>
<feature type="region of interest" description="Disordered" evidence="1">
    <location>
        <begin position="290"/>
        <end position="523"/>
    </location>
</feature>
<feature type="compositionally biased region" description="Basic residues" evidence="1">
    <location>
        <begin position="1"/>
        <end position="11"/>
    </location>
</feature>
<feature type="compositionally biased region" description="Basic residues" evidence="1">
    <location>
        <begin position="380"/>
        <end position="389"/>
    </location>
</feature>
<sequence>MARTPRGKGKSNKVYSELESAVAPPGVPRSLSTATNSTRTAQSPANKRRFSRAKLSPHTHGVAIASVLASPGEWFQTVDGLQENINFSRAETVLNKVAREKRNFYQQPLFSQQKKRGQGKTGVNPIDSSDRKDPHPPPEEVDGGTEVPHNKRARRKAAVNAVENIKKDAQTTPEHDDDSDDLLPYNPKRRRSGGSLEDSERARSAQSSPPPTIKSFVPRGKVEERWLRNFNKWKTALSEQSESKHSPLPKKWVQDQRSQYRQLQQNKKSQLTRDRIALLEAAGFKWAVRKNKSPPTNESAVQSVEKESNVSGCGTKGFEIASKTSEKRRSPRKGKRTQFFHNTGVGIANTSRPQNAQSKLRTLPVYTSQQSKTCKSKSAAGRKRKRGGRHSMSSLSMTVSDEGTKRESNPLSKRELDEQLIKMKKIRKRRSEGAAKRKQKQKESPPTEILPQAELNEIGGAIAKPSQEKPSPPQSPLLPSELLTAYGSDRLGKSKDTLPEVKDTAADNFDSVEDGKEPEQVSETNVTKLLVSCLSEDSAERLTVELMQNNTASPKVAEEDEGKCVLKSNDELPAYNYSTSNSDDNHSDNLVNTTHVERNGSLKMDSQKRPPSMIIRPSSPVAKQVGPRRSPPSKRRKSPSPSKRRSLSSTGGALASLSPGQCSSDGKATRRQEVTDANSTRDLAVEVDARQAFARCSNTPAQVHAELSRGQRNDEYASTENNETGSETKRLKCDPDPNEMQVKFPPRDQEVGHFATDSNVTNEETQIPQQVTRWTCDVCKVATFGTYEEAEAHEKTCSFGQEFGKKTEPPLDMGNTSSTEADASPLLEGTLQEESGYASAERTTSDEAPRQRAAEMAGQNSIDNPAVEGPAMSNEIVRVFQPLDHSQNTLEDSTDRTESLQDLALRRDNEPADASMARHHPRNVAQLELTAASELYDEKMAEAGRLELASKMVSQRMREIELEMRRIDSDRGPARQSYADDGPRPRRRRHHHVEEFETITHRRSYRTESAASPSMHEGWPRRRYDSESDETDGQYCDGSYYYPRKRRRHMSEDLGPRYYPGHEPSRRRPDTYEHSGGGRADTREDEYPDDYSDEYVARGGRGTRRTRLRDRADSPDQRRGGRRRHRPHDEGYYSEDGPAVARSPSRRSKRTGAEPDRGGDSPGRRSPERRRKRSTPPPSSSRKKKRKGRTPPSSGRGKRLSPLKRGKMSSLELTGLDNGLVLSEVADGEPDVGSGGSDAGGAGAGEGGKPEDPFDSAIGGGDGLSDDSDEDTWSDGTLLLPPPPV</sequence>
<evidence type="ECO:0000256" key="1">
    <source>
        <dbReference type="SAM" id="MobiDB-lite"/>
    </source>
</evidence>
<feature type="region of interest" description="Disordered" evidence="1">
    <location>
        <begin position="549"/>
        <end position="568"/>
    </location>
</feature>
<evidence type="ECO:0008006" key="4">
    <source>
        <dbReference type="Google" id="ProtNLM"/>
    </source>
</evidence>
<feature type="compositionally biased region" description="Basic and acidic residues" evidence="1">
    <location>
        <begin position="1063"/>
        <end position="1073"/>
    </location>
</feature>
<feature type="compositionally biased region" description="Basic and acidic residues" evidence="1">
    <location>
        <begin position="128"/>
        <end position="138"/>
    </location>
</feature>
<dbReference type="Proteomes" id="UP000266841">
    <property type="component" value="Unassembled WGS sequence"/>
</dbReference>
<reference evidence="2 3" key="1">
    <citation type="journal article" date="2012" name="Genome Biol.">
        <title>Genome and low-iron response of an oceanic diatom adapted to chronic iron limitation.</title>
        <authorList>
            <person name="Lommer M."/>
            <person name="Specht M."/>
            <person name="Roy A.S."/>
            <person name="Kraemer L."/>
            <person name="Andreson R."/>
            <person name="Gutowska M.A."/>
            <person name="Wolf J."/>
            <person name="Bergner S.V."/>
            <person name="Schilhabel M.B."/>
            <person name="Klostermeier U.C."/>
            <person name="Beiko R.G."/>
            <person name="Rosenstiel P."/>
            <person name="Hippler M."/>
            <person name="Laroche J."/>
        </authorList>
    </citation>
    <scope>NUCLEOTIDE SEQUENCE [LARGE SCALE GENOMIC DNA]</scope>
    <source>
        <strain evidence="2 3">CCMP1005</strain>
    </source>
</reference>
<organism evidence="2 3">
    <name type="scientific">Thalassiosira oceanica</name>
    <name type="common">Marine diatom</name>
    <dbReference type="NCBI Taxonomy" id="159749"/>
    <lineage>
        <taxon>Eukaryota</taxon>
        <taxon>Sar</taxon>
        <taxon>Stramenopiles</taxon>
        <taxon>Ochrophyta</taxon>
        <taxon>Bacillariophyta</taxon>
        <taxon>Coscinodiscophyceae</taxon>
        <taxon>Thalassiosirophycidae</taxon>
        <taxon>Thalassiosirales</taxon>
        <taxon>Thalassiosiraceae</taxon>
        <taxon>Thalassiosira</taxon>
    </lineage>
</organism>
<accession>K0T836</accession>
<feature type="compositionally biased region" description="Basic and acidic residues" evidence="1">
    <location>
        <begin position="1109"/>
        <end position="1119"/>
    </location>
</feature>
<dbReference type="OMA" id="EDSCERE"/>
<feature type="compositionally biased region" description="Basic and acidic residues" evidence="1">
    <location>
        <begin position="726"/>
        <end position="735"/>
    </location>
</feature>
<feature type="compositionally biased region" description="Basic and acidic residues" evidence="1">
    <location>
        <begin position="490"/>
        <end position="505"/>
    </location>
</feature>
<dbReference type="EMBL" id="AGNL01004264">
    <property type="protein sequence ID" value="EJK73710.1"/>
    <property type="molecule type" value="Genomic_DNA"/>
</dbReference>
<feature type="compositionally biased region" description="Basic and acidic residues" evidence="1">
    <location>
        <begin position="706"/>
        <end position="715"/>
    </location>
</feature>
<comment type="caution">
    <text evidence="2">The sequence shown here is derived from an EMBL/GenBank/DDBJ whole genome shotgun (WGS) entry which is preliminary data.</text>
</comment>
<feature type="region of interest" description="Disordered" evidence="1">
    <location>
        <begin position="699"/>
        <end position="737"/>
    </location>
</feature>
<evidence type="ECO:0000313" key="2">
    <source>
        <dbReference type="EMBL" id="EJK73710.1"/>
    </source>
</evidence>
<gene>
    <name evidence="2" type="ORF">THAOC_04651</name>
</gene>
<feature type="region of interest" description="Disordered" evidence="1">
    <location>
        <begin position="1"/>
        <end position="57"/>
    </location>
</feature>
<protein>
    <recommendedName>
        <fullName evidence="4">Helicase-associated domain-containing protein</fullName>
    </recommendedName>
</protein>
<feature type="compositionally biased region" description="Basic and acidic residues" evidence="1">
    <location>
        <begin position="843"/>
        <end position="853"/>
    </location>
</feature>
<feature type="compositionally biased region" description="Basic and acidic residues" evidence="1">
    <location>
        <begin position="964"/>
        <end position="973"/>
    </location>
</feature>
<feature type="compositionally biased region" description="Basic residues" evidence="1">
    <location>
        <begin position="46"/>
        <end position="57"/>
    </location>
</feature>
<feature type="region of interest" description="Disordered" evidence="1">
    <location>
        <begin position="801"/>
        <end position="868"/>
    </location>
</feature>
<feature type="compositionally biased region" description="Polar residues" evidence="1">
    <location>
        <begin position="30"/>
        <end position="45"/>
    </location>
</feature>
<feature type="compositionally biased region" description="Polar residues" evidence="1">
    <location>
        <begin position="716"/>
        <end position="725"/>
    </location>
</feature>
<proteinExistence type="predicted"/>
<feature type="compositionally biased region" description="Acidic residues" evidence="1">
    <location>
        <begin position="1083"/>
        <end position="1093"/>
    </location>
</feature>
<keyword evidence="3" id="KW-1185">Reference proteome</keyword>
<feature type="region of interest" description="Disordered" evidence="1">
    <location>
        <begin position="964"/>
        <end position="1285"/>
    </location>
</feature>
<feature type="compositionally biased region" description="Polar residues" evidence="1">
    <location>
        <begin position="348"/>
        <end position="360"/>
    </location>
</feature>
<name>K0T836_THAOC</name>
<feature type="region of interest" description="Disordered" evidence="1">
    <location>
        <begin position="573"/>
        <end position="682"/>
    </location>
</feature>
<feature type="compositionally biased region" description="Basic and acidic residues" evidence="1">
    <location>
        <begin position="1151"/>
        <end position="1166"/>
    </location>
</feature>
<feature type="compositionally biased region" description="Basic residues" evidence="1">
    <location>
        <begin position="329"/>
        <end position="338"/>
    </location>
</feature>
<feature type="region of interest" description="Disordered" evidence="1">
    <location>
        <begin position="236"/>
        <end position="271"/>
    </location>
</feature>
<feature type="compositionally biased region" description="Low complexity" evidence="1">
    <location>
        <begin position="609"/>
        <end position="620"/>
    </location>
</feature>
<feature type="compositionally biased region" description="Acidic residues" evidence="1">
    <location>
        <begin position="1264"/>
        <end position="1273"/>
    </location>
</feature>